<gene>
    <name evidence="1" type="ORF">CRENBAI_006313</name>
</gene>
<accession>A0AAV9RGC2</accession>
<dbReference type="EMBL" id="JAHHUM010001875">
    <property type="protein sequence ID" value="KAK5608015.1"/>
    <property type="molecule type" value="Genomic_DNA"/>
</dbReference>
<reference evidence="1 2" key="1">
    <citation type="submission" date="2021-06" db="EMBL/GenBank/DDBJ databases">
        <authorList>
            <person name="Palmer J.M."/>
        </authorList>
    </citation>
    <scope>NUCLEOTIDE SEQUENCE [LARGE SCALE GENOMIC DNA]</scope>
    <source>
        <strain evidence="1 2">MEX-2019</strain>
        <tissue evidence="1">Muscle</tissue>
    </source>
</reference>
<proteinExistence type="predicted"/>
<sequence length="120" mass="12900">MSNGRTATLICANQVCRYERTGASRPWKVLSLTLLGLDGVQPLPHGMGFKSCQHPVDPAKEAFSLVIEHGVCVVFFLQRRLKEWPAVASVVPASGVVVMEGGFGVTSGYIPGRRCQMGAL</sequence>
<keyword evidence="2" id="KW-1185">Reference proteome</keyword>
<evidence type="ECO:0000313" key="2">
    <source>
        <dbReference type="Proteomes" id="UP001311232"/>
    </source>
</evidence>
<protein>
    <submittedName>
        <fullName evidence="1">Uncharacterized protein</fullName>
    </submittedName>
</protein>
<evidence type="ECO:0000313" key="1">
    <source>
        <dbReference type="EMBL" id="KAK5608015.1"/>
    </source>
</evidence>
<organism evidence="1 2">
    <name type="scientific">Crenichthys baileyi</name>
    <name type="common">White River springfish</name>
    <dbReference type="NCBI Taxonomy" id="28760"/>
    <lineage>
        <taxon>Eukaryota</taxon>
        <taxon>Metazoa</taxon>
        <taxon>Chordata</taxon>
        <taxon>Craniata</taxon>
        <taxon>Vertebrata</taxon>
        <taxon>Euteleostomi</taxon>
        <taxon>Actinopterygii</taxon>
        <taxon>Neopterygii</taxon>
        <taxon>Teleostei</taxon>
        <taxon>Neoteleostei</taxon>
        <taxon>Acanthomorphata</taxon>
        <taxon>Ovalentaria</taxon>
        <taxon>Atherinomorphae</taxon>
        <taxon>Cyprinodontiformes</taxon>
        <taxon>Goodeidae</taxon>
        <taxon>Crenichthys</taxon>
    </lineage>
</organism>
<dbReference type="AlphaFoldDB" id="A0AAV9RGC2"/>
<dbReference type="Proteomes" id="UP001311232">
    <property type="component" value="Unassembled WGS sequence"/>
</dbReference>
<name>A0AAV9RGC2_9TELE</name>
<comment type="caution">
    <text evidence="1">The sequence shown here is derived from an EMBL/GenBank/DDBJ whole genome shotgun (WGS) entry which is preliminary data.</text>
</comment>